<feature type="domain" description="C3H1-type" evidence="12">
    <location>
        <begin position="202"/>
        <end position="229"/>
    </location>
</feature>
<dbReference type="SMART" id="SM00356">
    <property type="entry name" value="ZnF_C3H1"/>
    <property type="match status" value="4"/>
</dbReference>
<evidence type="ECO:0000313" key="14">
    <source>
        <dbReference type="Proteomes" id="UP000735302"/>
    </source>
</evidence>
<comment type="caution">
    <text evidence="13">The sequence shown here is derived from an EMBL/GenBank/DDBJ whole genome shotgun (WGS) entry which is preliminary data.</text>
</comment>
<dbReference type="InterPro" id="IPR000571">
    <property type="entry name" value="Znf_CCCH"/>
</dbReference>
<evidence type="ECO:0000313" key="13">
    <source>
        <dbReference type="EMBL" id="GFN77405.1"/>
    </source>
</evidence>
<name>A0AAV3XMB8_9GAST</name>
<dbReference type="EC" id="2.3.2.27" evidence="2"/>
<dbReference type="SMART" id="SM00184">
    <property type="entry name" value="RING"/>
    <property type="match status" value="1"/>
</dbReference>
<dbReference type="InterPro" id="IPR045072">
    <property type="entry name" value="MKRN-like"/>
</dbReference>
<dbReference type="Proteomes" id="UP000735302">
    <property type="component" value="Unassembled WGS sequence"/>
</dbReference>
<dbReference type="PROSITE" id="PS50103">
    <property type="entry name" value="ZF_C3H1"/>
    <property type="match status" value="4"/>
</dbReference>
<dbReference type="Pfam" id="PF15663">
    <property type="entry name" value="zf-CCCH_3"/>
    <property type="match status" value="1"/>
</dbReference>
<evidence type="ECO:0000256" key="6">
    <source>
        <dbReference type="ARBA" id="ARBA00022771"/>
    </source>
</evidence>
<comment type="catalytic activity">
    <reaction evidence="1">
        <text>S-ubiquitinyl-[E2 ubiquitin-conjugating enzyme]-L-cysteine + [acceptor protein]-L-lysine = [E2 ubiquitin-conjugating enzyme]-L-cysteine + N(6)-ubiquitinyl-[acceptor protein]-L-lysine.</text>
        <dbReference type="EC" id="2.3.2.27"/>
    </reaction>
</comment>
<evidence type="ECO:0000256" key="2">
    <source>
        <dbReference type="ARBA" id="ARBA00012483"/>
    </source>
</evidence>
<feature type="zinc finger region" description="C3H1-type" evidence="9">
    <location>
        <begin position="202"/>
        <end position="229"/>
    </location>
</feature>
<dbReference type="Pfam" id="PF14608">
    <property type="entry name" value="zf-CCCH_2"/>
    <property type="match status" value="1"/>
</dbReference>
<dbReference type="Gene3D" id="3.30.40.10">
    <property type="entry name" value="Zinc/RING finger domain, C3HC4 (zinc finger)"/>
    <property type="match status" value="1"/>
</dbReference>
<evidence type="ECO:0000259" key="12">
    <source>
        <dbReference type="PROSITE" id="PS50103"/>
    </source>
</evidence>
<feature type="domain" description="RING-type" evidence="11">
    <location>
        <begin position="275"/>
        <end position="333"/>
    </location>
</feature>
<feature type="zinc finger region" description="C3H1-type" evidence="9">
    <location>
        <begin position="49"/>
        <end position="71"/>
    </location>
</feature>
<keyword evidence="14" id="KW-1185">Reference proteome</keyword>
<feature type="domain" description="C3H1-type" evidence="12">
    <location>
        <begin position="14"/>
        <end position="41"/>
    </location>
</feature>
<evidence type="ECO:0000256" key="8">
    <source>
        <dbReference type="ARBA" id="ARBA00022833"/>
    </source>
</evidence>
<dbReference type="PROSITE" id="PS00518">
    <property type="entry name" value="ZF_RING_1"/>
    <property type="match status" value="1"/>
</dbReference>
<dbReference type="GO" id="GO:0000209">
    <property type="term" value="P:protein polyubiquitination"/>
    <property type="evidence" value="ECO:0007669"/>
    <property type="project" value="InterPro"/>
</dbReference>
<dbReference type="PANTHER" id="PTHR11224">
    <property type="entry name" value="MAKORIN-RELATED"/>
    <property type="match status" value="1"/>
</dbReference>
<dbReference type="InterPro" id="IPR001841">
    <property type="entry name" value="Znf_RING"/>
</dbReference>
<keyword evidence="3" id="KW-0808">Transferase</keyword>
<proteinExistence type="predicted"/>
<dbReference type="PANTHER" id="PTHR11224:SF10">
    <property type="entry name" value="IP09428P-RELATED"/>
    <property type="match status" value="1"/>
</dbReference>
<evidence type="ECO:0000256" key="5">
    <source>
        <dbReference type="ARBA" id="ARBA00022737"/>
    </source>
</evidence>
<keyword evidence="5" id="KW-0677">Repeat</keyword>
<dbReference type="InterPro" id="IPR013083">
    <property type="entry name" value="Znf_RING/FYVE/PHD"/>
</dbReference>
<dbReference type="FunFam" id="3.30.40.10:FF:000117">
    <property type="entry name" value="Probable E3 ubiquitin-protein ligase makorin-1"/>
    <property type="match status" value="1"/>
</dbReference>
<dbReference type="AlphaFoldDB" id="A0AAV3XMB8"/>
<evidence type="ECO:0000256" key="7">
    <source>
        <dbReference type="ARBA" id="ARBA00022786"/>
    </source>
</evidence>
<feature type="zinc finger region" description="C3H1-type" evidence="9">
    <location>
        <begin position="362"/>
        <end position="391"/>
    </location>
</feature>
<evidence type="ECO:0000256" key="4">
    <source>
        <dbReference type="ARBA" id="ARBA00022723"/>
    </source>
</evidence>
<evidence type="ECO:0000256" key="3">
    <source>
        <dbReference type="ARBA" id="ARBA00022679"/>
    </source>
</evidence>
<keyword evidence="4 9" id="KW-0479">Metal-binding</keyword>
<sequence length="477" mass="54343">MAEGGVRPRDDNQAKINVVCKYFIHGVCSKGPNCKFVHDKSRTLPMDNICKYYQYGNCFYGENCRYDHVKRDRTLSSDHQEITSSKPNGRFRASSDTKQSMMVTLTKGGIEHSIKEAERKKEREEKWAQAKAFVPGQKYHAKEPTSYAAAIVGNQCNGSDAGLFSAFGYDLERNGCDETGINCYSVSMTRTGIGGLPTSAIKEDTPLCPYYMVGECPYDDQCTYAHGDICDMCGMPQLHPANKEQRIEHEKKCVEEHEKEMEKAFAIQASQSQECGICLENVLDKECSAGSIADRRFGILENCNHCFCLTCIRQWRGNKEISIETHRSCPTCRTHSDFITPSKYWVTTSEEKTKLIQDYKKALKAKPCQYFKKGKGECPFNRKCFYRHALEDGTEVEANLIQRRRRTNADGEYAASDEDLSLWDFIQSRDSEGLNLDMDDFSLLLMEMFQPSDDERDSSGNNSYDFYDWDSDDSDAY</sequence>
<dbReference type="SUPFAM" id="SSF57850">
    <property type="entry name" value="RING/U-box"/>
    <property type="match status" value="1"/>
</dbReference>
<protein>
    <recommendedName>
        <fullName evidence="2">RING-type E3 ubiquitin transferase</fullName>
        <ecNumber evidence="2">2.3.2.27</ecNumber>
    </recommendedName>
</protein>
<evidence type="ECO:0000256" key="10">
    <source>
        <dbReference type="SAM" id="MobiDB-lite"/>
    </source>
</evidence>
<evidence type="ECO:0000256" key="9">
    <source>
        <dbReference type="PROSITE-ProRule" id="PRU00723"/>
    </source>
</evidence>
<gene>
    <name evidence="13" type="ORF">PoB_000391100</name>
</gene>
<accession>A0AAV3XMB8</accession>
<organism evidence="13 14">
    <name type="scientific">Plakobranchus ocellatus</name>
    <dbReference type="NCBI Taxonomy" id="259542"/>
    <lineage>
        <taxon>Eukaryota</taxon>
        <taxon>Metazoa</taxon>
        <taxon>Spiralia</taxon>
        <taxon>Lophotrochozoa</taxon>
        <taxon>Mollusca</taxon>
        <taxon>Gastropoda</taxon>
        <taxon>Heterobranchia</taxon>
        <taxon>Euthyneura</taxon>
        <taxon>Panpulmonata</taxon>
        <taxon>Sacoglossa</taxon>
        <taxon>Placobranchoidea</taxon>
        <taxon>Plakobranchidae</taxon>
        <taxon>Plakobranchus</taxon>
    </lineage>
</organism>
<feature type="domain" description="C3H1-type" evidence="12">
    <location>
        <begin position="362"/>
        <end position="391"/>
    </location>
</feature>
<feature type="zinc finger region" description="C3H1-type" evidence="9">
    <location>
        <begin position="14"/>
        <end position="41"/>
    </location>
</feature>
<keyword evidence="6 9" id="KW-0863">Zinc-finger</keyword>
<keyword evidence="8 9" id="KW-0862">Zinc</keyword>
<keyword evidence="7" id="KW-0833">Ubl conjugation pathway</keyword>
<dbReference type="CDD" id="cd16521">
    <property type="entry name" value="RING-HC_MKRN"/>
    <property type="match status" value="1"/>
</dbReference>
<dbReference type="InterPro" id="IPR041686">
    <property type="entry name" value="Znf-CCCH_3"/>
</dbReference>
<feature type="domain" description="C3H1-type" evidence="12">
    <location>
        <begin position="49"/>
        <end position="71"/>
    </location>
</feature>
<reference evidence="13 14" key="1">
    <citation type="journal article" date="2021" name="Elife">
        <title>Chloroplast acquisition without the gene transfer in kleptoplastic sea slugs, Plakobranchus ocellatus.</title>
        <authorList>
            <person name="Maeda T."/>
            <person name="Takahashi S."/>
            <person name="Yoshida T."/>
            <person name="Shimamura S."/>
            <person name="Takaki Y."/>
            <person name="Nagai Y."/>
            <person name="Toyoda A."/>
            <person name="Suzuki Y."/>
            <person name="Arimoto A."/>
            <person name="Ishii H."/>
            <person name="Satoh N."/>
            <person name="Nishiyama T."/>
            <person name="Hasebe M."/>
            <person name="Maruyama T."/>
            <person name="Minagawa J."/>
            <person name="Obokata J."/>
            <person name="Shigenobu S."/>
        </authorList>
    </citation>
    <scope>NUCLEOTIDE SEQUENCE [LARGE SCALE GENOMIC DNA]</scope>
</reference>
<feature type="compositionally biased region" description="Acidic residues" evidence="10">
    <location>
        <begin position="467"/>
        <end position="477"/>
    </location>
</feature>
<dbReference type="Gene3D" id="4.10.1000.10">
    <property type="entry name" value="Zinc finger, CCCH-type"/>
    <property type="match status" value="2"/>
</dbReference>
<evidence type="ECO:0000259" key="11">
    <source>
        <dbReference type="PROSITE" id="PS50089"/>
    </source>
</evidence>
<dbReference type="SUPFAM" id="SSF90229">
    <property type="entry name" value="CCCH zinc finger"/>
    <property type="match status" value="3"/>
</dbReference>
<dbReference type="GO" id="GO:0008270">
    <property type="term" value="F:zinc ion binding"/>
    <property type="evidence" value="ECO:0007669"/>
    <property type="project" value="UniProtKB-KW"/>
</dbReference>
<feature type="region of interest" description="Disordered" evidence="10">
    <location>
        <begin position="452"/>
        <end position="477"/>
    </location>
</feature>
<dbReference type="GO" id="GO:0061630">
    <property type="term" value="F:ubiquitin protein ligase activity"/>
    <property type="evidence" value="ECO:0007669"/>
    <property type="project" value="UniProtKB-EC"/>
</dbReference>
<feature type="region of interest" description="Disordered" evidence="10">
    <location>
        <begin position="77"/>
        <end position="96"/>
    </location>
</feature>
<dbReference type="InterPro" id="IPR017907">
    <property type="entry name" value="Znf_RING_CS"/>
</dbReference>
<dbReference type="Pfam" id="PF00642">
    <property type="entry name" value="zf-CCCH"/>
    <property type="match status" value="1"/>
</dbReference>
<dbReference type="InterPro" id="IPR036855">
    <property type="entry name" value="Znf_CCCH_sf"/>
</dbReference>
<dbReference type="EMBL" id="BLXT01000474">
    <property type="protein sequence ID" value="GFN77405.1"/>
    <property type="molecule type" value="Genomic_DNA"/>
</dbReference>
<evidence type="ECO:0000256" key="1">
    <source>
        <dbReference type="ARBA" id="ARBA00000900"/>
    </source>
</evidence>
<dbReference type="PROSITE" id="PS50089">
    <property type="entry name" value="ZF_RING_2"/>
    <property type="match status" value="1"/>
</dbReference>